<dbReference type="RefSeq" id="WP_008213262.1">
    <property type="nucleotide sequence ID" value="NZ_JH414988.1"/>
</dbReference>
<evidence type="ECO:0000313" key="1">
    <source>
        <dbReference type="EMBL" id="EHL97856.1"/>
    </source>
</evidence>
<gene>
    <name evidence="1" type="ORF">HMPREF9103_01836</name>
</gene>
<dbReference type="HOGENOM" id="CLU_1060871_0_0_9"/>
<reference evidence="1 2" key="1">
    <citation type="submission" date="2011-09" db="EMBL/GenBank/DDBJ databases">
        <authorList>
            <person name="Weinstock G."/>
            <person name="Sodergren E."/>
            <person name="Clifton S."/>
            <person name="Fulton L."/>
            <person name="Fulton B."/>
            <person name="Courtney L."/>
            <person name="Fronick C."/>
            <person name="Harrison M."/>
            <person name="Strong C."/>
            <person name="Farmer C."/>
            <person name="Delahaunty K."/>
            <person name="Markovic C."/>
            <person name="Hall O."/>
            <person name="Minx P."/>
            <person name="Tomlinson C."/>
            <person name="Mitreva M."/>
            <person name="Hou S."/>
            <person name="Chen J."/>
            <person name="Wollam A."/>
            <person name="Pepin K.H."/>
            <person name="Johnson M."/>
            <person name="Bhonagiri V."/>
            <person name="Zhang X."/>
            <person name="Suruliraj S."/>
            <person name="Warren W."/>
            <person name="Chinwalla A."/>
            <person name="Mardis E.R."/>
            <person name="Wilson R.K."/>
        </authorList>
    </citation>
    <scope>NUCLEOTIDE SEQUENCE [LARGE SCALE GENOMIC DNA]</scope>
    <source>
        <strain evidence="1 2">F0439</strain>
    </source>
</reference>
<sequence>MNQENQIAVSSVTTLKTDADGGTTALINFNNVSGDYTRDHFHNWVNFSGDEQGQFVKNIFSERLTLHLESFDKVISFINSLSQADFVKFHDDSVQKGRFEITSNTVVHSFDHSVILENDYHRRVHDVFSNQEVVPMSDTLEYVWYWVADDKKVDGREDFEFPDFKRVSAKNEVNHFRAPFLWFDGERFRKETTKKATQFVIECVADDAADNLLDIINDPDNVRLEVNTVNEQSDEDGDSIELPSTHAYIEGGNTVVVTSVHG</sequence>
<dbReference type="EMBL" id="AGEY01000102">
    <property type="protein sequence ID" value="EHL97856.1"/>
    <property type="molecule type" value="Genomic_DNA"/>
</dbReference>
<comment type="caution">
    <text evidence="1">The sequence shown here is derived from an EMBL/GenBank/DDBJ whole genome shotgun (WGS) entry which is preliminary data.</text>
</comment>
<accession>G9ZQ31</accession>
<evidence type="ECO:0000313" key="2">
    <source>
        <dbReference type="Proteomes" id="UP000004625"/>
    </source>
</evidence>
<organism evidence="1 2">
    <name type="scientific">Lentilactobacillus parafarraginis F0439</name>
    <dbReference type="NCBI Taxonomy" id="797515"/>
    <lineage>
        <taxon>Bacteria</taxon>
        <taxon>Bacillati</taxon>
        <taxon>Bacillota</taxon>
        <taxon>Bacilli</taxon>
        <taxon>Lactobacillales</taxon>
        <taxon>Lactobacillaceae</taxon>
        <taxon>Lentilactobacillus</taxon>
    </lineage>
</organism>
<dbReference type="AlphaFoldDB" id="G9ZQ31"/>
<proteinExistence type="predicted"/>
<name>G9ZQ31_9LACO</name>
<keyword evidence="2" id="KW-1185">Reference proteome</keyword>
<protein>
    <submittedName>
        <fullName evidence="1">Uncharacterized protein</fullName>
    </submittedName>
</protein>
<dbReference type="PATRIC" id="fig|797515.3.peg.1693"/>
<dbReference type="Proteomes" id="UP000004625">
    <property type="component" value="Unassembled WGS sequence"/>
</dbReference>